<dbReference type="Gene3D" id="3.10.520.10">
    <property type="entry name" value="ApbE-like domains"/>
    <property type="match status" value="1"/>
</dbReference>
<keyword evidence="12" id="KW-1003">Cell membrane</keyword>
<dbReference type="PANTHER" id="PTHR30040:SF2">
    <property type="entry name" value="FAD:PROTEIN FMN TRANSFERASE"/>
    <property type="match status" value="1"/>
</dbReference>
<protein>
    <recommendedName>
        <fullName evidence="2 10">FAD:protein FMN transferase</fullName>
        <ecNumber evidence="1 10">2.7.1.180</ecNumber>
    </recommendedName>
    <alternativeName>
        <fullName evidence="8 10">Flavin transferase</fullName>
    </alternativeName>
</protein>
<evidence type="ECO:0000256" key="4">
    <source>
        <dbReference type="ARBA" id="ARBA00022679"/>
    </source>
</evidence>
<evidence type="ECO:0000256" key="8">
    <source>
        <dbReference type="ARBA" id="ARBA00031306"/>
    </source>
</evidence>
<evidence type="ECO:0000256" key="2">
    <source>
        <dbReference type="ARBA" id="ARBA00016337"/>
    </source>
</evidence>
<keyword evidence="12" id="KW-0449">Lipoprotein</keyword>
<evidence type="ECO:0000313" key="14">
    <source>
        <dbReference type="Proteomes" id="UP000643701"/>
    </source>
</evidence>
<evidence type="ECO:0000313" key="13">
    <source>
        <dbReference type="EMBL" id="NGZ90188.1"/>
    </source>
</evidence>
<accession>A0A967AEP9</accession>
<dbReference type="GO" id="GO:0016740">
    <property type="term" value="F:transferase activity"/>
    <property type="evidence" value="ECO:0007669"/>
    <property type="project" value="UniProtKB-UniRule"/>
</dbReference>
<dbReference type="SUPFAM" id="SSF143631">
    <property type="entry name" value="ApbE-like"/>
    <property type="match status" value="1"/>
</dbReference>
<reference evidence="13" key="1">
    <citation type="submission" date="2020-03" db="EMBL/GenBank/DDBJ databases">
        <title>Psychroflexus Maritimus sp. nov., isolate from marine sediment.</title>
        <authorList>
            <person name="Zhong Y.-L."/>
        </authorList>
    </citation>
    <scope>NUCLEOTIDE SEQUENCE</scope>
    <source>
        <strain evidence="13">C1</strain>
    </source>
</reference>
<keyword evidence="7 10" id="KW-0460">Magnesium</keyword>
<comment type="similarity">
    <text evidence="10 12">Belongs to the ApbE family.</text>
</comment>
<keyword evidence="3 10" id="KW-0285">Flavoprotein</keyword>
<dbReference type="PIRSF" id="PIRSF006268">
    <property type="entry name" value="ApbE"/>
    <property type="match status" value="1"/>
</dbReference>
<dbReference type="EMBL" id="JAANAS010000054">
    <property type="protein sequence ID" value="NGZ90188.1"/>
    <property type="molecule type" value="Genomic_DNA"/>
</dbReference>
<dbReference type="EC" id="2.7.1.180" evidence="1 10"/>
<comment type="caution">
    <text evidence="13">The sequence shown here is derived from an EMBL/GenBank/DDBJ whole genome shotgun (WGS) entry which is preliminary data.</text>
</comment>
<evidence type="ECO:0000256" key="3">
    <source>
        <dbReference type="ARBA" id="ARBA00022630"/>
    </source>
</evidence>
<dbReference type="InterPro" id="IPR003374">
    <property type="entry name" value="ApbE-like_sf"/>
</dbReference>
<comment type="subcellular location">
    <subcellularLocation>
        <location evidence="12">Cell inner membrane</location>
        <topology evidence="12">Lipid-anchor</topology>
        <orientation evidence="12">Periplasmic side</orientation>
    </subcellularLocation>
</comment>
<feature type="binding site" evidence="11">
    <location>
        <position position="286"/>
    </location>
    <ligand>
        <name>Mg(2+)</name>
        <dbReference type="ChEBI" id="CHEBI:18420"/>
    </ligand>
</feature>
<dbReference type="AlphaFoldDB" id="A0A967AEP9"/>
<dbReference type="GO" id="GO:0046872">
    <property type="term" value="F:metal ion binding"/>
    <property type="evidence" value="ECO:0007669"/>
    <property type="project" value="UniProtKB-UniRule"/>
</dbReference>
<keyword evidence="6 10" id="KW-0274">FAD</keyword>
<feature type="binding site" evidence="11">
    <location>
        <position position="282"/>
    </location>
    <ligand>
        <name>Mg(2+)</name>
        <dbReference type="ChEBI" id="CHEBI:18420"/>
    </ligand>
</feature>
<dbReference type="RefSeq" id="WP_166400440.1">
    <property type="nucleotide sequence ID" value="NZ_JAANAS010000054.1"/>
</dbReference>
<dbReference type="Proteomes" id="UP000643701">
    <property type="component" value="Unassembled WGS sequence"/>
</dbReference>
<keyword evidence="14" id="KW-1185">Reference proteome</keyword>
<organism evidence="13 14">
    <name type="scientific">Psychroflexus maritimus</name>
    <dbReference type="NCBI Taxonomy" id="2714865"/>
    <lineage>
        <taxon>Bacteria</taxon>
        <taxon>Pseudomonadati</taxon>
        <taxon>Bacteroidota</taxon>
        <taxon>Flavobacteriia</taxon>
        <taxon>Flavobacteriales</taxon>
        <taxon>Flavobacteriaceae</taxon>
        <taxon>Psychroflexus</taxon>
    </lineage>
</organism>
<keyword evidence="12" id="KW-0472">Membrane</keyword>
<keyword evidence="4 10" id="KW-0808">Transferase</keyword>
<evidence type="ECO:0000256" key="9">
    <source>
        <dbReference type="ARBA" id="ARBA00048540"/>
    </source>
</evidence>
<gene>
    <name evidence="13" type="ORF">G7034_07975</name>
</gene>
<evidence type="ECO:0000256" key="11">
    <source>
        <dbReference type="PIRSR" id="PIRSR006268-2"/>
    </source>
</evidence>
<proteinExistence type="inferred from homology"/>
<sequence length="335" mass="37753">MKKIIGVFVLLFISCNPSKKNEPQVYNQDALGTYLSMTFFADEQKDFAKEVDSTIAAINQSMSTYIESSDISKINRGELINVDQMFVENFHKAKEIYKQTDAYFDPTVGLLVNYYGFGPKKLDLEINDKNTDSLMQYVGFNQVELNSNQQVIKNHPSVYIDFNALAKGYTVDRIGVLLEQHGINNFIIDIGGEIVAKGINLKRNNPWRVGIDRPVEGNDERAYDYVVDLQNQAIATSGNYRKFSEDEKGNKFVHTINPKTGKSEKSDILSASVIASDCMTADAYATAFMSMGYEKTLALVQEIDNIEVVLIYVNQTNEVNTYISKKLKKSINQVN</sequence>
<keyword evidence="12" id="KW-0997">Cell inner membrane</keyword>
<dbReference type="InterPro" id="IPR024932">
    <property type="entry name" value="ApbE"/>
</dbReference>
<dbReference type="GO" id="GO:0005886">
    <property type="term" value="C:plasma membrane"/>
    <property type="evidence" value="ECO:0007669"/>
    <property type="project" value="UniProtKB-SubCell"/>
</dbReference>
<evidence type="ECO:0000256" key="5">
    <source>
        <dbReference type="ARBA" id="ARBA00022723"/>
    </source>
</evidence>
<keyword evidence="5 10" id="KW-0479">Metal-binding</keyword>
<comment type="catalytic activity">
    <reaction evidence="9 10 12">
        <text>L-threonyl-[protein] + FAD = FMN-L-threonyl-[protein] + AMP + H(+)</text>
        <dbReference type="Rhea" id="RHEA:36847"/>
        <dbReference type="Rhea" id="RHEA-COMP:11060"/>
        <dbReference type="Rhea" id="RHEA-COMP:11061"/>
        <dbReference type="ChEBI" id="CHEBI:15378"/>
        <dbReference type="ChEBI" id="CHEBI:30013"/>
        <dbReference type="ChEBI" id="CHEBI:57692"/>
        <dbReference type="ChEBI" id="CHEBI:74257"/>
        <dbReference type="ChEBI" id="CHEBI:456215"/>
        <dbReference type="EC" id="2.7.1.180"/>
    </reaction>
</comment>
<dbReference type="Pfam" id="PF02424">
    <property type="entry name" value="ApbE"/>
    <property type="match status" value="1"/>
</dbReference>
<comment type="function">
    <text evidence="12">Flavin transferase that catalyzes the transfer of the FMN moiety of FAD and its covalent binding to the hydroxyl group of a threonine residue in a target flavoprotein.</text>
</comment>
<name>A0A967AEP9_9FLAO</name>
<dbReference type="PROSITE" id="PS51257">
    <property type="entry name" value="PROKAR_LIPOPROTEIN"/>
    <property type="match status" value="1"/>
</dbReference>
<evidence type="ECO:0000256" key="7">
    <source>
        <dbReference type="ARBA" id="ARBA00022842"/>
    </source>
</evidence>
<evidence type="ECO:0000256" key="6">
    <source>
        <dbReference type="ARBA" id="ARBA00022827"/>
    </source>
</evidence>
<evidence type="ECO:0000256" key="12">
    <source>
        <dbReference type="RuleBase" id="RU363002"/>
    </source>
</evidence>
<evidence type="ECO:0000256" key="1">
    <source>
        <dbReference type="ARBA" id="ARBA00011955"/>
    </source>
</evidence>
<comment type="cofactor">
    <cofactor evidence="11">
        <name>Mg(2+)</name>
        <dbReference type="ChEBI" id="CHEBI:18420"/>
    </cofactor>
    <cofactor evidence="11">
        <name>Mn(2+)</name>
        <dbReference type="ChEBI" id="CHEBI:29035"/>
    </cofactor>
    <text evidence="11">Magnesium. Can also use manganese.</text>
</comment>
<feature type="binding site" evidence="11">
    <location>
        <position position="164"/>
    </location>
    <ligand>
        <name>Mg(2+)</name>
        <dbReference type="ChEBI" id="CHEBI:18420"/>
    </ligand>
</feature>
<evidence type="ECO:0000256" key="10">
    <source>
        <dbReference type="PIRNR" id="PIRNR006268"/>
    </source>
</evidence>
<dbReference type="PANTHER" id="PTHR30040">
    <property type="entry name" value="THIAMINE BIOSYNTHESIS LIPOPROTEIN APBE"/>
    <property type="match status" value="1"/>
</dbReference>